<dbReference type="SUPFAM" id="SSF46785">
    <property type="entry name" value="Winged helix' DNA-binding domain"/>
    <property type="match status" value="1"/>
</dbReference>
<feature type="compositionally biased region" description="Basic and acidic residues" evidence="2">
    <location>
        <begin position="267"/>
        <end position="277"/>
    </location>
</feature>
<dbReference type="InterPro" id="IPR036390">
    <property type="entry name" value="WH_DNA-bd_sf"/>
</dbReference>
<evidence type="ECO:0000259" key="4">
    <source>
        <dbReference type="Pfam" id="PF11800"/>
    </source>
</evidence>
<evidence type="ECO:0000313" key="5">
    <source>
        <dbReference type="EMBL" id="MCZ4088767.1"/>
    </source>
</evidence>
<dbReference type="NCBIfam" id="NF040974">
    <property type="entry name" value="RepABC_RepC"/>
    <property type="match status" value="1"/>
</dbReference>
<evidence type="ECO:0000259" key="3">
    <source>
        <dbReference type="Pfam" id="PF03428"/>
    </source>
</evidence>
<dbReference type="RefSeq" id="WP_269274793.1">
    <property type="nucleotide sequence ID" value="NZ_JAPVOI010000002.1"/>
</dbReference>
<dbReference type="NCBIfam" id="NF010396">
    <property type="entry name" value="PRK13824.1"/>
    <property type="match status" value="1"/>
</dbReference>
<dbReference type="InterPro" id="IPR047611">
    <property type="entry name" value="RepABC_RepC"/>
</dbReference>
<feature type="compositionally biased region" description="Polar residues" evidence="2">
    <location>
        <begin position="278"/>
        <end position="287"/>
    </location>
</feature>
<proteinExistence type="predicted"/>
<evidence type="ECO:0000256" key="2">
    <source>
        <dbReference type="SAM" id="MobiDB-lite"/>
    </source>
</evidence>
<accession>A0ABT4KCQ4</accession>
<feature type="domain" description="Plasmid replication protein C C-terminal" evidence="4">
    <location>
        <begin position="294"/>
        <end position="394"/>
    </location>
</feature>
<feature type="domain" description="Plasmid replication protein C N-terminal" evidence="3">
    <location>
        <begin position="13"/>
        <end position="186"/>
    </location>
</feature>
<keyword evidence="6" id="KW-1185">Reference proteome</keyword>
<feature type="compositionally biased region" description="Polar residues" evidence="2">
    <location>
        <begin position="238"/>
        <end position="250"/>
    </location>
</feature>
<sequence length="404" mass="44322">MESGNVTTPFGRRPMTLALLASQFISREIQPGRSADKWKLFRALCEAKPRLGVSERALAVLNALLSFYPENTLSEEAGLVVFPSNAQLSLRAHGMAEATLRRHLVALVEAGLVTRKDSPNGKRYARKSRNGSIDEAFGFSLAPLLARADEVEQLAAEVKAERLELRRLRERLTLCRRDIAKLIEVAIDEAVPGNWTEIQANFNSLVTGIPRTPSIERLGPIVEKIEKLREAIANELKTTIKSPDSSGNPDQNERHIQSSEPESLYESEPRSGDRPVEESNQAVQPASKTNRSFPLAMVLKACPEIVIYGPGGTIRSWPDLMTAAVTVRTMLRVDPSAYQDACQVLGPENAATLVACILERAEHITSAGGYLRDLTGRARRGVFSIGPMLMCLMRTNQGAGRKTG</sequence>
<evidence type="ECO:0000256" key="1">
    <source>
        <dbReference type="SAM" id="Coils"/>
    </source>
</evidence>
<feature type="region of interest" description="Disordered" evidence="2">
    <location>
        <begin position="238"/>
        <end position="287"/>
    </location>
</feature>
<dbReference type="EMBL" id="JAPVOI010000002">
    <property type="protein sequence ID" value="MCZ4088767.1"/>
    <property type="molecule type" value="Genomic_DNA"/>
</dbReference>
<protein>
    <submittedName>
        <fullName evidence="5">Plasmid replication protein RepC</fullName>
    </submittedName>
</protein>
<gene>
    <name evidence="5" type="primary">repC</name>
    <name evidence="5" type="ORF">O3W52_01225</name>
</gene>
<keyword evidence="1" id="KW-0175">Coiled coil</keyword>
<dbReference type="Proteomes" id="UP001079430">
    <property type="component" value="Unassembled WGS sequence"/>
</dbReference>
<dbReference type="InterPro" id="IPR005090">
    <property type="entry name" value="RepC_N"/>
</dbReference>
<dbReference type="InterPro" id="IPR021760">
    <property type="entry name" value="RepC_C"/>
</dbReference>
<dbReference type="Pfam" id="PF03428">
    <property type="entry name" value="RP-C"/>
    <property type="match status" value="1"/>
</dbReference>
<comment type="caution">
    <text evidence="5">The sequence shown here is derived from an EMBL/GenBank/DDBJ whole genome shotgun (WGS) entry which is preliminary data.</text>
</comment>
<reference evidence="5" key="1">
    <citation type="submission" date="2022-10" db="EMBL/GenBank/DDBJ databases">
        <title>Whole genome sequencing of three plant growth promoting bacteria isolated from Vachellia tortilis subsp. raddiana in Morocco.</title>
        <authorList>
            <person name="Hnini M."/>
            <person name="Zouagui R."/>
            <person name="Zouagui H."/>
            <person name="Chemao Elfihri M.-W."/>
            <person name="Ibrahimi A."/>
            <person name="Sbabou L."/>
            <person name="Aurag J."/>
        </authorList>
    </citation>
    <scope>NUCLEOTIDE SEQUENCE</scope>
    <source>
        <strain evidence="5">LMR678</strain>
    </source>
</reference>
<feature type="coiled-coil region" evidence="1">
    <location>
        <begin position="148"/>
        <end position="185"/>
    </location>
</feature>
<organism evidence="5 6">
    <name type="scientific">Sinorhizobium psoraleae</name>
    <dbReference type="NCBI Taxonomy" id="520838"/>
    <lineage>
        <taxon>Bacteria</taxon>
        <taxon>Pseudomonadati</taxon>
        <taxon>Pseudomonadota</taxon>
        <taxon>Alphaproteobacteria</taxon>
        <taxon>Hyphomicrobiales</taxon>
        <taxon>Rhizobiaceae</taxon>
        <taxon>Sinorhizobium/Ensifer group</taxon>
        <taxon>Sinorhizobium</taxon>
    </lineage>
</organism>
<evidence type="ECO:0000313" key="6">
    <source>
        <dbReference type="Proteomes" id="UP001079430"/>
    </source>
</evidence>
<name>A0ABT4KCQ4_9HYPH</name>
<dbReference type="Pfam" id="PF11800">
    <property type="entry name" value="RP-C_C"/>
    <property type="match status" value="1"/>
</dbReference>